<comment type="caution">
    <text evidence="2">The sequence shown here is derived from an EMBL/GenBank/DDBJ whole genome shotgun (WGS) entry which is preliminary data.</text>
</comment>
<dbReference type="EMBL" id="JAKJHZ010000005">
    <property type="protein sequence ID" value="MCF6376915.1"/>
    <property type="molecule type" value="Genomic_DNA"/>
</dbReference>
<evidence type="ECO:0008006" key="4">
    <source>
        <dbReference type="Google" id="ProtNLM"/>
    </source>
</evidence>
<protein>
    <recommendedName>
        <fullName evidence="4">DUF4760 domain-containing protein</fullName>
    </recommendedName>
</protein>
<keyword evidence="3" id="KW-1185">Reference proteome</keyword>
<evidence type="ECO:0000313" key="2">
    <source>
        <dbReference type="EMBL" id="MCF6376915.1"/>
    </source>
</evidence>
<evidence type="ECO:0000256" key="1">
    <source>
        <dbReference type="SAM" id="Phobius"/>
    </source>
</evidence>
<accession>A0ABS9H6Q5</accession>
<keyword evidence="1" id="KW-1133">Transmembrane helix</keyword>
<organism evidence="2 3">
    <name type="scientific">Nocardioides potassii</name>
    <dbReference type="NCBI Taxonomy" id="2911371"/>
    <lineage>
        <taxon>Bacteria</taxon>
        <taxon>Bacillati</taxon>
        <taxon>Actinomycetota</taxon>
        <taxon>Actinomycetes</taxon>
        <taxon>Propionibacteriales</taxon>
        <taxon>Nocardioidaceae</taxon>
        <taxon>Nocardioides</taxon>
    </lineage>
</organism>
<evidence type="ECO:0000313" key="3">
    <source>
        <dbReference type="Proteomes" id="UP001201161"/>
    </source>
</evidence>
<dbReference type="RefSeq" id="WP_236399792.1">
    <property type="nucleotide sequence ID" value="NZ_JAKJHZ010000005.1"/>
</dbReference>
<name>A0ABS9H6Q5_9ACTN</name>
<gene>
    <name evidence="2" type="ORF">L2K70_04805</name>
</gene>
<keyword evidence="1" id="KW-0812">Transmembrane</keyword>
<dbReference type="Proteomes" id="UP001201161">
    <property type="component" value="Unassembled WGS sequence"/>
</dbReference>
<keyword evidence="1" id="KW-0472">Membrane</keyword>
<proteinExistence type="predicted"/>
<reference evidence="2 3" key="1">
    <citation type="submission" date="2022-01" db="EMBL/GenBank/DDBJ databases">
        <title>Nocardioides sp. nov., an actinomycete isolated from mining soil.</title>
        <authorList>
            <person name="Liu L."/>
        </authorList>
    </citation>
    <scope>NUCLEOTIDE SEQUENCE [LARGE SCALE GENOMIC DNA]</scope>
    <source>
        <strain evidence="2 3">KLBMP 9356</strain>
    </source>
</reference>
<sequence length="197" mass="21644">MIGVSAHDGVDYDGYSAWWIWMLEHGLDGIVGGLLAVAGVAGTLWYDRHARAQTRKSEQLDEVRQVVGRVLEKALDANSALQANDPDRHPGAALMALDREIRLATPHLYSAGLTDFAASLQMHGSVINYVMNREQWRQSAGRVANAVLTRCQAWLRDPDQYTGRPQDRGETIAFGDTVLNTILHPAPAPEDESSPES</sequence>
<feature type="transmembrane region" description="Helical" evidence="1">
    <location>
        <begin position="29"/>
        <end position="46"/>
    </location>
</feature>